<evidence type="ECO:0000313" key="2">
    <source>
        <dbReference type="EMBL" id="GAA2139522.1"/>
    </source>
</evidence>
<dbReference type="InterPro" id="IPR012312">
    <property type="entry name" value="Hemerythrin-like"/>
</dbReference>
<organism evidence="2 3">
    <name type="scientific">Streptomyces synnematoformans</name>
    <dbReference type="NCBI Taxonomy" id="415721"/>
    <lineage>
        <taxon>Bacteria</taxon>
        <taxon>Bacillati</taxon>
        <taxon>Actinomycetota</taxon>
        <taxon>Actinomycetes</taxon>
        <taxon>Kitasatosporales</taxon>
        <taxon>Streptomycetaceae</taxon>
        <taxon>Streptomyces</taxon>
    </lineage>
</organism>
<keyword evidence="3" id="KW-1185">Reference proteome</keyword>
<dbReference type="EMBL" id="BAAAPF010000209">
    <property type="protein sequence ID" value="GAA2139522.1"/>
    <property type="molecule type" value="Genomic_DNA"/>
</dbReference>
<dbReference type="Pfam" id="PF01814">
    <property type="entry name" value="Hemerythrin"/>
    <property type="match status" value="1"/>
</dbReference>
<reference evidence="2 3" key="1">
    <citation type="journal article" date="2019" name="Int. J. Syst. Evol. Microbiol.">
        <title>The Global Catalogue of Microorganisms (GCM) 10K type strain sequencing project: providing services to taxonomists for standard genome sequencing and annotation.</title>
        <authorList>
            <consortium name="The Broad Institute Genomics Platform"/>
            <consortium name="The Broad Institute Genome Sequencing Center for Infectious Disease"/>
            <person name="Wu L."/>
            <person name="Ma J."/>
        </authorList>
    </citation>
    <scope>NUCLEOTIDE SEQUENCE [LARGE SCALE GENOMIC DNA]</scope>
    <source>
        <strain evidence="2 3">JCM 15481</strain>
    </source>
</reference>
<proteinExistence type="predicted"/>
<comment type="caution">
    <text evidence="2">The sequence shown here is derived from an EMBL/GenBank/DDBJ whole genome shotgun (WGS) entry which is preliminary data.</text>
</comment>
<dbReference type="Gene3D" id="1.20.120.520">
    <property type="entry name" value="nmb1532 protein domain like"/>
    <property type="match status" value="1"/>
</dbReference>
<sequence length="211" mass="23242">MSDTVDFTLMYAMHDALRRDLDHLVKAAARTDDDPRRVLAAAAGWELFKKVLHIHHTAEDEALWPPLTEALAGRPDDLAVVDAMEAEHAQIDPLLDAVDAALADRDHGPERLGGLVDELAGKLRAHLTHEEDDTLPLIERTLTAAQVQHFGGVHAAKGAADGPVLTAWMLEGADEKMRTAALAYLPEPVRAAYRDEWRPAFVARDWWGTGR</sequence>
<protein>
    <recommendedName>
        <fullName evidence="1">Hemerythrin-like domain-containing protein</fullName>
    </recommendedName>
</protein>
<dbReference type="Proteomes" id="UP001500443">
    <property type="component" value="Unassembled WGS sequence"/>
</dbReference>
<dbReference type="RefSeq" id="WP_344292302.1">
    <property type="nucleotide sequence ID" value="NZ_BAAAPF010000209.1"/>
</dbReference>
<feature type="domain" description="Hemerythrin-like" evidence="1">
    <location>
        <begin position="8"/>
        <end position="138"/>
    </location>
</feature>
<dbReference type="CDD" id="cd12108">
    <property type="entry name" value="Hr-like"/>
    <property type="match status" value="1"/>
</dbReference>
<accession>A0ABN2ZB30</accession>
<evidence type="ECO:0000313" key="3">
    <source>
        <dbReference type="Proteomes" id="UP001500443"/>
    </source>
</evidence>
<evidence type="ECO:0000259" key="1">
    <source>
        <dbReference type="Pfam" id="PF01814"/>
    </source>
</evidence>
<name>A0ABN2ZB30_9ACTN</name>
<gene>
    <name evidence="2" type="ORF">GCM10009802_49530</name>
</gene>